<evidence type="ECO:0000313" key="4">
    <source>
        <dbReference type="EMBL" id="EST27279.1"/>
    </source>
</evidence>
<dbReference type="PANTHER" id="PTHR11091:SF0">
    <property type="entry name" value="MALATE DEHYDROGENASE"/>
    <property type="match status" value="1"/>
</dbReference>
<dbReference type="OrthoDB" id="924592at2"/>
<dbReference type="InterPro" id="IPR043144">
    <property type="entry name" value="Mal/L-sulf/L-lact_DH-like_ah"/>
</dbReference>
<evidence type="ECO:0000256" key="3">
    <source>
        <dbReference type="SAM" id="MobiDB-lite"/>
    </source>
</evidence>
<evidence type="ECO:0000256" key="1">
    <source>
        <dbReference type="ARBA" id="ARBA00006056"/>
    </source>
</evidence>
<dbReference type="EMBL" id="AWQX01000214">
    <property type="protein sequence ID" value="EST27279.1"/>
    <property type="molecule type" value="Genomic_DNA"/>
</dbReference>
<keyword evidence="5" id="KW-1185">Reference proteome</keyword>
<dbReference type="InterPro" id="IPR036111">
    <property type="entry name" value="Mal/L-sulfo/L-lacto_DH-like_sf"/>
</dbReference>
<dbReference type="HOGENOM" id="CLU_511825_0_0_11"/>
<dbReference type="RefSeq" id="WP_023549583.1">
    <property type="nucleotide sequence ID" value="NZ_CM002285.1"/>
</dbReference>
<dbReference type="STRING" id="1352936.M878_25100"/>
<dbReference type="Gene3D" id="1.10.1530.10">
    <property type="match status" value="1"/>
</dbReference>
<sequence length="532" mass="54731">MSSTSVRTSVLRIDDLIVAEGPVGDERILVPGFNVTVPAGEAVAVIGGRDAAAAFLDACTGRRRPQYGTIRVGSRPVGGGGRRAARDPLTVVAGSVRAVPDAEAVVVDARRTSAPGDPGRLRTLVRDLAERGTAVLVVADDAAAVQGVADRELPLDRAERRPAGDQPTAPEPLRFKRSELLAGVADALTAAGATPDRARLVARVLVDADARGHFSHGVGLLPMYLDRLARGGIRADAELEWISAGGPVSVLAAHGGFGQVAAELAAATCARTAKESGVATVAVRGNNHIGMLAAYRHHFVEHGVIGLIFNISGPGVAAPGAARATLGNDAVCMIVPRGHDEPFVVDFATGTVASGKIRHAAQRGTTVPDSWLVDREGRPTTDPEELDRGGAVPVFGGHKGLGVALITEVLGGILGGGTISPRVHKQRAEPERAMDCAQLFIALDPAAFGDPPVDDLVNALHTAVASGYAAEPPLVHFPEQQEHIAERRAEESGIPVPHSVAAALGWTAASPSGEGGGHSIDHRLQPAAAGKG</sequence>
<feature type="compositionally biased region" description="Basic and acidic residues" evidence="3">
    <location>
        <begin position="153"/>
        <end position="163"/>
    </location>
</feature>
<feature type="region of interest" description="Disordered" evidence="3">
    <location>
        <begin position="509"/>
        <end position="532"/>
    </location>
</feature>
<feature type="compositionally biased region" description="Basic and acidic residues" evidence="3">
    <location>
        <begin position="372"/>
        <end position="381"/>
    </location>
</feature>
<dbReference type="PATRIC" id="fig|1352936.5.peg.5231"/>
<dbReference type="SUPFAM" id="SSF89733">
    <property type="entry name" value="L-sulfolactate dehydrogenase-like"/>
    <property type="match status" value="1"/>
</dbReference>
<evidence type="ECO:0000313" key="5">
    <source>
        <dbReference type="Proteomes" id="UP000017984"/>
    </source>
</evidence>
<name>V6KE70_STRRC</name>
<comment type="caution">
    <text evidence="4">The sequence shown here is derived from an EMBL/GenBank/DDBJ whole genome shotgun (WGS) entry which is preliminary data.</text>
</comment>
<dbReference type="InterPro" id="IPR003767">
    <property type="entry name" value="Malate/L-lactate_DH-like"/>
</dbReference>
<dbReference type="Gene3D" id="3.30.1370.60">
    <property type="entry name" value="Hypothetical oxidoreductase yiak, domain 2"/>
    <property type="match status" value="1"/>
</dbReference>
<comment type="similarity">
    <text evidence="1">Belongs to the LDH2/MDH2 oxidoreductase family.</text>
</comment>
<accession>V6KE70</accession>
<proteinExistence type="inferred from homology"/>
<dbReference type="Pfam" id="PF02615">
    <property type="entry name" value="Ldh_2"/>
    <property type="match status" value="1"/>
</dbReference>
<evidence type="ECO:0000256" key="2">
    <source>
        <dbReference type="ARBA" id="ARBA00023002"/>
    </source>
</evidence>
<protein>
    <recommendedName>
        <fullName evidence="6">Lactate dehydrogenase</fullName>
    </recommendedName>
</protein>
<organism evidence="4 5">
    <name type="scientific">Streptomyces roseochromogenus subsp. oscitans DS 12.976</name>
    <dbReference type="NCBI Taxonomy" id="1352936"/>
    <lineage>
        <taxon>Bacteria</taxon>
        <taxon>Bacillati</taxon>
        <taxon>Actinomycetota</taxon>
        <taxon>Actinomycetes</taxon>
        <taxon>Kitasatosporales</taxon>
        <taxon>Streptomycetaceae</taxon>
        <taxon>Streptomyces</taxon>
    </lineage>
</organism>
<dbReference type="AlphaFoldDB" id="V6KE70"/>
<dbReference type="InterPro" id="IPR043143">
    <property type="entry name" value="Mal/L-sulf/L-lact_DH-like_NADP"/>
</dbReference>
<evidence type="ECO:0008006" key="6">
    <source>
        <dbReference type="Google" id="ProtNLM"/>
    </source>
</evidence>
<dbReference type="Proteomes" id="UP000017984">
    <property type="component" value="Chromosome"/>
</dbReference>
<dbReference type="PANTHER" id="PTHR11091">
    <property type="entry name" value="OXIDOREDUCTASE-RELATED"/>
    <property type="match status" value="1"/>
</dbReference>
<keyword evidence="2" id="KW-0560">Oxidoreductase</keyword>
<gene>
    <name evidence="4" type="ORF">M878_25100</name>
</gene>
<reference evidence="4 5" key="1">
    <citation type="journal article" date="2014" name="Genome Announc.">
        <title>Draft Genome Sequence of Streptomyces roseochromogenes subsp. oscitans DS 12.976, Producer of the Aminocoumarin Antibiotic Clorobiocin.</title>
        <authorList>
            <person name="Ruckert C."/>
            <person name="Kalinowski J."/>
            <person name="Heide L."/>
            <person name="Apel A.K."/>
        </authorList>
    </citation>
    <scope>NUCLEOTIDE SEQUENCE [LARGE SCALE GENOMIC DNA]</scope>
    <source>
        <strain evidence="4 5">DS 12.976</strain>
    </source>
</reference>
<dbReference type="GO" id="GO:0016491">
    <property type="term" value="F:oxidoreductase activity"/>
    <property type="evidence" value="ECO:0007669"/>
    <property type="project" value="UniProtKB-KW"/>
</dbReference>
<feature type="region of interest" description="Disordered" evidence="3">
    <location>
        <begin position="371"/>
        <end position="390"/>
    </location>
</feature>
<feature type="region of interest" description="Disordered" evidence="3">
    <location>
        <begin position="153"/>
        <end position="172"/>
    </location>
</feature>